<evidence type="ECO:0000256" key="3">
    <source>
        <dbReference type="ARBA" id="ARBA00023027"/>
    </source>
</evidence>
<evidence type="ECO:0000256" key="4">
    <source>
        <dbReference type="PIRNR" id="PIRNR036492"/>
    </source>
</evidence>
<evidence type="ECO:0000313" key="10">
    <source>
        <dbReference type="EMBL" id="CAH1183793.1"/>
    </source>
</evidence>
<feature type="transmembrane region" description="Helical" evidence="8">
    <location>
        <begin position="476"/>
        <end position="497"/>
    </location>
</feature>
<dbReference type="OrthoDB" id="440325at2759"/>
<dbReference type="GO" id="GO:0004029">
    <property type="term" value="F:aldehyde dehydrogenase (NAD+) activity"/>
    <property type="evidence" value="ECO:0007669"/>
    <property type="project" value="TreeGrafter"/>
</dbReference>
<dbReference type="InterPro" id="IPR015590">
    <property type="entry name" value="Aldehyde_DH_dom"/>
</dbReference>
<dbReference type="FunFam" id="3.40.309.10:FF:000003">
    <property type="entry name" value="Aldehyde dehydrogenase"/>
    <property type="match status" value="1"/>
</dbReference>
<evidence type="ECO:0000256" key="6">
    <source>
        <dbReference type="PROSITE-ProRule" id="PRU10007"/>
    </source>
</evidence>
<keyword evidence="8" id="KW-0812">Transmembrane</keyword>
<dbReference type="GO" id="GO:0006081">
    <property type="term" value="P:aldehyde metabolic process"/>
    <property type="evidence" value="ECO:0007669"/>
    <property type="project" value="InterPro"/>
</dbReference>
<dbReference type="EMBL" id="OU896715">
    <property type="protein sequence ID" value="CAH1183793.1"/>
    <property type="molecule type" value="Genomic_DNA"/>
</dbReference>
<feature type="domain" description="Aldehyde dehydrogenase" evidence="9">
    <location>
        <begin position="11"/>
        <end position="425"/>
    </location>
</feature>
<reference evidence="10" key="1">
    <citation type="submission" date="2022-01" db="EMBL/GenBank/DDBJ databases">
        <authorList>
            <person name="King R."/>
        </authorList>
    </citation>
    <scope>NUCLEOTIDE SEQUENCE</scope>
</reference>
<dbReference type="PIRSF" id="PIRSF036492">
    <property type="entry name" value="ALDH"/>
    <property type="match status" value="1"/>
</dbReference>
<dbReference type="PANTHER" id="PTHR43570:SF16">
    <property type="entry name" value="ALDEHYDE DEHYDROGENASE TYPE III, ISOFORM Q"/>
    <property type="match status" value="1"/>
</dbReference>
<evidence type="ECO:0000256" key="2">
    <source>
        <dbReference type="ARBA" id="ARBA00023002"/>
    </source>
</evidence>
<dbReference type="Proteomes" id="UP001153737">
    <property type="component" value="Chromosome 9"/>
</dbReference>
<evidence type="ECO:0000256" key="1">
    <source>
        <dbReference type="ARBA" id="ARBA00009986"/>
    </source>
</evidence>
<gene>
    <name evidence="10" type="ORF">PHAECO_LOCUS12865</name>
</gene>
<keyword evidence="8" id="KW-0472">Membrane</keyword>
<evidence type="ECO:0000259" key="9">
    <source>
        <dbReference type="Pfam" id="PF00171"/>
    </source>
</evidence>
<keyword evidence="2 4" id="KW-0560">Oxidoreductase</keyword>
<dbReference type="GO" id="GO:0005737">
    <property type="term" value="C:cytoplasm"/>
    <property type="evidence" value="ECO:0007669"/>
    <property type="project" value="TreeGrafter"/>
</dbReference>
<dbReference type="InterPro" id="IPR029510">
    <property type="entry name" value="Ald_DH_CS_GLU"/>
</dbReference>
<dbReference type="InterPro" id="IPR012394">
    <property type="entry name" value="Aldehyde_DH_NAD(P)"/>
</dbReference>
<feature type="active site" evidence="5">
    <location>
        <position position="243"/>
    </location>
</feature>
<feature type="active site" evidence="5 6">
    <location>
        <position position="209"/>
    </location>
</feature>
<dbReference type="PANTHER" id="PTHR43570">
    <property type="entry name" value="ALDEHYDE DEHYDROGENASE"/>
    <property type="match status" value="1"/>
</dbReference>
<dbReference type="FunFam" id="3.40.605.10:FF:000004">
    <property type="entry name" value="Aldehyde dehydrogenase"/>
    <property type="match status" value="1"/>
</dbReference>
<proteinExistence type="inferred from homology"/>
<keyword evidence="11" id="KW-1185">Reference proteome</keyword>
<dbReference type="Pfam" id="PF00171">
    <property type="entry name" value="Aldedh"/>
    <property type="match status" value="1"/>
</dbReference>
<name>A0A9P0GRI2_PHACE</name>
<dbReference type="Gene3D" id="3.40.309.10">
    <property type="entry name" value="Aldehyde Dehydrogenase, Chain A, domain 2"/>
    <property type="match status" value="1"/>
</dbReference>
<dbReference type="InterPro" id="IPR016163">
    <property type="entry name" value="Ald_DH_C"/>
</dbReference>
<evidence type="ECO:0000256" key="5">
    <source>
        <dbReference type="PIRSR" id="PIRSR036492-1"/>
    </source>
</evidence>
<keyword evidence="3" id="KW-0520">NAD</keyword>
<dbReference type="SUPFAM" id="SSF53720">
    <property type="entry name" value="ALDH-like"/>
    <property type="match status" value="1"/>
</dbReference>
<accession>A0A9P0GRI2</accession>
<evidence type="ECO:0000256" key="7">
    <source>
        <dbReference type="RuleBase" id="RU003345"/>
    </source>
</evidence>
<protein>
    <recommendedName>
        <fullName evidence="4">Aldehyde dehydrogenase</fullName>
    </recommendedName>
</protein>
<dbReference type="InterPro" id="IPR016162">
    <property type="entry name" value="Ald_DH_N"/>
</dbReference>
<dbReference type="InterPro" id="IPR016161">
    <property type="entry name" value="Ald_DH/histidinol_DH"/>
</dbReference>
<reference evidence="10" key="2">
    <citation type="submission" date="2022-10" db="EMBL/GenBank/DDBJ databases">
        <authorList>
            <consortium name="ENA_rothamsted_submissions"/>
            <consortium name="culmorum"/>
            <person name="King R."/>
        </authorList>
    </citation>
    <scope>NUCLEOTIDE SEQUENCE</scope>
</reference>
<evidence type="ECO:0000256" key="8">
    <source>
        <dbReference type="SAM" id="Phobius"/>
    </source>
</evidence>
<dbReference type="PROSITE" id="PS00687">
    <property type="entry name" value="ALDEHYDE_DEHYDR_GLU"/>
    <property type="match status" value="1"/>
</dbReference>
<evidence type="ECO:0000313" key="11">
    <source>
        <dbReference type="Proteomes" id="UP001153737"/>
    </source>
</evidence>
<sequence>MGPHKLVMHLRTTFESGKTKPIEYRIEQLKSLKKMLQEKSETISQCLYDDLHKSKHDSILMEIDFCINDIRYTLSHIREWVKPDYPATSVANMLDTVQVLKEPFGVALVIGAWNYPLQLVLGPLIGAISAGNCVVIKPSELAPRTADFLAKNLPEYLDRDAYQVYEGGAAETTELLKERFDYIFYTGSTEVGKIVHAAAAKHLTPTTLELGGKSPVYLDNTADLETAARRILWGKCANAGQTCVAPDYLLCTKEVQQDLVRVCRRVIEEYYGKKPQESGDYGRIVNDRHFRRVTALLEGCKVAVGGETDAGDRYIAPTVLTDVKGDDVIMREEIFGPLLPIVPIRDVAEAIRFINEREKPLAMYIFSNNTRDVDRILRETSAGGVTVNDTIMHLTVNTLPFGGVGGSGMGSYHGRHSFLAFTHEKGVLRKNLGFVGEMLSRARWRLRHFRYPPYTKGKLSYLSVLLRPELVVPTAWLRHALSFGLGMAACYTFLCLYNMRRD</sequence>
<organism evidence="10 11">
    <name type="scientific">Phaedon cochleariae</name>
    <name type="common">Mustard beetle</name>
    <dbReference type="NCBI Taxonomy" id="80249"/>
    <lineage>
        <taxon>Eukaryota</taxon>
        <taxon>Metazoa</taxon>
        <taxon>Ecdysozoa</taxon>
        <taxon>Arthropoda</taxon>
        <taxon>Hexapoda</taxon>
        <taxon>Insecta</taxon>
        <taxon>Pterygota</taxon>
        <taxon>Neoptera</taxon>
        <taxon>Endopterygota</taxon>
        <taxon>Coleoptera</taxon>
        <taxon>Polyphaga</taxon>
        <taxon>Cucujiformia</taxon>
        <taxon>Chrysomeloidea</taxon>
        <taxon>Chrysomelidae</taxon>
        <taxon>Chrysomelinae</taxon>
        <taxon>Chrysomelini</taxon>
        <taxon>Phaedon</taxon>
    </lineage>
</organism>
<keyword evidence="8" id="KW-1133">Transmembrane helix</keyword>
<dbReference type="AlphaFoldDB" id="A0A9P0GRI2"/>
<dbReference type="Gene3D" id="3.40.605.10">
    <property type="entry name" value="Aldehyde Dehydrogenase, Chain A, domain 1"/>
    <property type="match status" value="1"/>
</dbReference>
<comment type="similarity">
    <text evidence="1 4 7">Belongs to the aldehyde dehydrogenase family.</text>
</comment>